<dbReference type="Gene3D" id="3.40.50.150">
    <property type="entry name" value="Vaccinia Virus protein VP39"/>
    <property type="match status" value="1"/>
</dbReference>
<dbReference type="EMBL" id="BBJS01000007">
    <property type="protein sequence ID" value="GAN12316.1"/>
    <property type="molecule type" value="Genomic_DNA"/>
</dbReference>
<comment type="caution">
    <text evidence="2">The sequence shown here is derived from an EMBL/GenBank/DDBJ whole genome shotgun (WGS) entry which is preliminary data.</text>
</comment>
<evidence type="ECO:0000313" key="3">
    <source>
        <dbReference type="Proteomes" id="UP000032025"/>
    </source>
</evidence>
<name>A0A0C9MNR2_SPHPI</name>
<dbReference type="AlphaFoldDB" id="A0A0C9MNR2"/>
<dbReference type="RefSeq" id="WP_037568902.1">
    <property type="nucleotide sequence ID" value="NZ_BBJS01000007.1"/>
</dbReference>
<dbReference type="CDD" id="cd02440">
    <property type="entry name" value="AdoMet_MTases"/>
    <property type="match status" value="1"/>
</dbReference>
<dbReference type="Pfam" id="PF13649">
    <property type="entry name" value="Methyltransf_25"/>
    <property type="match status" value="1"/>
</dbReference>
<feature type="domain" description="Methyltransferase" evidence="1">
    <location>
        <begin position="41"/>
        <end position="132"/>
    </location>
</feature>
<dbReference type="InterPro" id="IPR029063">
    <property type="entry name" value="SAM-dependent_MTases_sf"/>
</dbReference>
<dbReference type="InterPro" id="IPR041698">
    <property type="entry name" value="Methyltransf_25"/>
</dbReference>
<evidence type="ECO:0000259" key="1">
    <source>
        <dbReference type="Pfam" id="PF13649"/>
    </source>
</evidence>
<accession>A0A0C9MNR2</accession>
<reference evidence="2 3" key="1">
    <citation type="submission" date="2014-08" db="EMBL/GenBank/DDBJ databases">
        <title>Whole genome shotgun sequence of Sphingomonas paucimobilis NBRC 13935.</title>
        <authorList>
            <person name="Hosoyama A."/>
            <person name="Hashimoto M."/>
            <person name="Hosoyama Y."/>
            <person name="Noguchi M."/>
            <person name="Uohara A."/>
            <person name="Ohji S."/>
            <person name="Katano-Makiyama Y."/>
            <person name="Ichikawa N."/>
            <person name="Kimura A."/>
            <person name="Yamazoe A."/>
            <person name="Fujita N."/>
        </authorList>
    </citation>
    <scope>NUCLEOTIDE SEQUENCE [LARGE SCALE GENOMIC DNA]</scope>
    <source>
        <strain evidence="2 3">NBRC 13935</strain>
    </source>
</reference>
<sequence>MTDDPSAGWEAVAGQFAAIRSSVGSDIVRRWSVHLPAGGAILDIGCGTGVPIARTLTEQGFELYGIDASPTLLEAFRRNIPDARAACEPVESSRFFDRRFDGVVAIGLLFLLAGDRQRMVIRRVGHALRAGGRFLFTAPTQRCAWTDSLTGRSSLSLGEEEYDHLLIEAGLQRVGGYEDEGGNYYYDAVAR</sequence>
<dbReference type="GeneID" id="78526510"/>
<proteinExistence type="predicted"/>
<protein>
    <submittedName>
        <fullName evidence="2">DNA, contig: SP607</fullName>
    </submittedName>
</protein>
<dbReference type="SUPFAM" id="SSF53335">
    <property type="entry name" value="S-adenosyl-L-methionine-dependent methyltransferases"/>
    <property type="match status" value="1"/>
</dbReference>
<gene>
    <name evidence="2" type="ORF">SP6_07_01020</name>
</gene>
<organism evidence="2 3">
    <name type="scientific">Sphingomonas paucimobilis NBRC 13935</name>
    <dbReference type="NCBI Taxonomy" id="1219050"/>
    <lineage>
        <taxon>Bacteria</taxon>
        <taxon>Pseudomonadati</taxon>
        <taxon>Pseudomonadota</taxon>
        <taxon>Alphaproteobacteria</taxon>
        <taxon>Sphingomonadales</taxon>
        <taxon>Sphingomonadaceae</taxon>
        <taxon>Sphingomonas</taxon>
    </lineage>
</organism>
<keyword evidence="3" id="KW-1185">Reference proteome</keyword>
<dbReference type="Proteomes" id="UP000032025">
    <property type="component" value="Unassembled WGS sequence"/>
</dbReference>
<evidence type="ECO:0000313" key="2">
    <source>
        <dbReference type="EMBL" id="GAN12316.1"/>
    </source>
</evidence>